<evidence type="ECO:0000256" key="6">
    <source>
        <dbReference type="ARBA" id="ARBA00023136"/>
    </source>
</evidence>
<feature type="transmembrane region" description="Helical" evidence="7">
    <location>
        <begin position="155"/>
        <end position="172"/>
    </location>
</feature>
<dbReference type="NCBIfam" id="NF003833">
    <property type="entry name" value="PRK05419.1-5"/>
    <property type="match status" value="1"/>
</dbReference>
<comment type="cofactor">
    <cofactor evidence="7">
        <name>FMN</name>
        <dbReference type="ChEBI" id="CHEBI:58210"/>
    </cofactor>
    <text evidence="7">Binds 1 FMN per subunit.</text>
</comment>
<comment type="cofactor">
    <cofactor evidence="7">
        <name>heme b</name>
        <dbReference type="ChEBI" id="CHEBI:60344"/>
    </cofactor>
    <text evidence="7">Binds 1 heme b (iron(II)-protoporphyrin IX) group per subunit.</text>
</comment>
<feature type="domain" description="Ferric oxidoreductase" evidence="8">
    <location>
        <begin position="51"/>
        <end position="163"/>
    </location>
</feature>
<keyword evidence="10" id="KW-1185">Reference proteome</keyword>
<dbReference type="GO" id="GO:0046872">
    <property type="term" value="F:metal ion binding"/>
    <property type="evidence" value="ECO:0007669"/>
    <property type="project" value="UniProtKB-KW"/>
</dbReference>
<feature type="transmembrane region" description="Helical" evidence="7">
    <location>
        <begin position="12"/>
        <end position="31"/>
    </location>
</feature>
<evidence type="ECO:0000256" key="3">
    <source>
        <dbReference type="ARBA" id="ARBA00022692"/>
    </source>
</evidence>
<dbReference type="GO" id="GO:0030091">
    <property type="term" value="P:protein repair"/>
    <property type="evidence" value="ECO:0007669"/>
    <property type="project" value="UniProtKB-UniRule"/>
</dbReference>
<evidence type="ECO:0000259" key="8">
    <source>
        <dbReference type="Pfam" id="PF01794"/>
    </source>
</evidence>
<gene>
    <name evidence="9" type="primary">msrQ_2</name>
    <name evidence="7" type="synonym">msrQ</name>
    <name evidence="9" type="ORF">DEA8626_02942</name>
</gene>
<comment type="function">
    <text evidence="7">Part of the MsrPQ system that repairs oxidized periplasmic proteins containing methionine sulfoxide residues (Met-O), using respiratory chain electrons. Thus protects these proteins from oxidative-stress damage caused by reactive species of oxygen and chlorine generated by the host defense mechanisms. MsrPQ is essential for the maintenance of envelope integrity under bleach stress, rescuing a wide series of structurally unrelated periplasmic proteins from methionine oxidation. MsrQ provides electrons for reduction to the reductase catalytic subunit MsrP, using the quinone pool of the respiratory chain.</text>
</comment>
<evidence type="ECO:0000256" key="2">
    <source>
        <dbReference type="ARBA" id="ARBA00022448"/>
    </source>
</evidence>
<keyword evidence="7" id="KW-0349">Heme</keyword>
<dbReference type="GO" id="GO:0010181">
    <property type="term" value="F:FMN binding"/>
    <property type="evidence" value="ECO:0007669"/>
    <property type="project" value="UniProtKB-UniRule"/>
</dbReference>
<comment type="similarity">
    <text evidence="7">Belongs to the MsrQ family.</text>
</comment>
<dbReference type="EMBL" id="OMOQ01000002">
    <property type="protein sequence ID" value="SPH23871.1"/>
    <property type="molecule type" value="Genomic_DNA"/>
</dbReference>
<keyword evidence="7" id="KW-0288">FMN</keyword>
<keyword evidence="6 7" id="KW-0472">Membrane</keyword>
<organism evidence="9 10">
    <name type="scientific">Albidovulum aquaemixtae</name>
    <dbReference type="NCBI Taxonomy" id="1542388"/>
    <lineage>
        <taxon>Bacteria</taxon>
        <taxon>Pseudomonadati</taxon>
        <taxon>Pseudomonadota</taxon>
        <taxon>Alphaproteobacteria</taxon>
        <taxon>Rhodobacterales</taxon>
        <taxon>Paracoccaceae</taxon>
        <taxon>Albidovulum</taxon>
    </lineage>
</organism>
<dbReference type="GO" id="GO:0020037">
    <property type="term" value="F:heme binding"/>
    <property type="evidence" value="ECO:0007669"/>
    <property type="project" value="UniProtKB-UniRule"/>
</dbReference>
<evidence type="ECO:0000256" key="1">
    <source>
        <dbReference type="ARBA" id="ARBA00004141"/>
    </source>
</evidence>
<dbReference type="GO" id="GO:0009055">
    <property type="term" value="F:electron transfer activity"/>
    <property type="evidence" value="ECO:0007669"/>
    <property type="project" value="UniProtKB-UniRule"/>
</dbReference>
<dbReference type="InterPro" id="IPR013130">
    <property type="entry name" value="Fe3_Rdtase_TM_dom"/>
</dbReference>
<sequence>MIADQLNKVVRRVPAWPIYLIGAALPAWLLWLGTTGGLGVDPVKEIERTLGLWALKLIIAGLCISPLRRLAGINLIKYRRAIGVLAFSYVFLHFLTWIVLDMGLLVDQALKDIVKRPYITIGMAAMVLMLPLALTSNNWSVRKLGAQRWNKWHKLTYPAAILAALHYVWLVKVWPVEPFLYLGATLLLLGIRALSKRGQLPA</sequence>
<dbReference type="Proteomes" id="UP000244924">
    <property type="component" value="Unassembled WGS sequence"/>
</dbReference>
<accession>A0A2R8BKQ5</accession>
<protein>
    <recommendedName>
        <fullName evidence="7">Protein-methionine-sulfoxide reductase heme-binding subunit MsrQ</fullName>
    </recommendedName>
    <alternativeName>
        <fullName evidence="7">Flavocytochrome MsrQ</fullName>
    </alternativeName>
</protein>
<feature type="transmembrane region" description="Helical" evidence="7">
    <location>
        <begin position="51"/>
        <end position="70"/>
    </location>
</feature>
<evidence type="ECO:0000256" key="7">
    <source>
        <dbReference type="HAMAP-Rule" id="MF_01207"/>
    </source>
</evidence>
<dbReference type="HAMAP" id="MF_01207">
    <property type="entry name" value="MsrQ"/>
    <property type="match status" value="1"/>
</dbReference>
<proteinExistence type="inferred from homology"/>
<dbReference type="RefSeq" id="WP_108853939.1">
    <property type="nucleotide sequence ID" value="NZ_OMOQ01000002.1"/>
</dbReference>
<keyword evidence="7" id="KW-0479">Metal-binding</keyword>
<dbReference type="Pfam" id="PF01794">
    <property type="entry name" value="Ferric_reduct"/>
    <property type="match status" value="1"/>
</dbReference>
<dbReference type="PANTHER" id="PTHR36964">
    <property type="entry name" value="PROTEIN-METHIONINE-SULFOXIDE REDUCTASE HEME-BINDING SUBUNIT MSRQ"/>
    <property type="match status" value="1"/>
</dbReference>
<comment type="subunit">
    <text evidence="7">Heterodimer of a catalytic subunit (MsrP) and a heme-binding subunit (MsrQ).</text>
</comment>
<dbReference type="InterPro" id="IPR022837">
    <property type="entry name" value="MsrQ-like"/>
</dbReference>
<reference evidence="9 10" key="1">
    <citation type="submission" date="2018-03" db="EMBL/GenBank/DDBJ databases">
        <authorList>
            <person name="Keele B.F."/>
        </authorList>
    </citation>
    <scope>NUCLEOTIDE SEQUENCE [LARGE SCALE GENOMIC DNA]</scope>
    <source>
        <strain evidence="9 10">CECT 8626</strain>
    </source>
</reference>
<keyword evidence="2 7" id="KW-0813">Transport</keyword>
<feature type="transmembrane region" description="Helical" evidence="7">
    <location>
        <begin position="118"/>
        <end position="134"/>
    </location>
</feature>
<keyword evidence="7" id="KW-1003">Cell membrane</keyword>
<dbReference type="PANTHER" id="PTHR36964:SF1">
    <property type="entry name" value="PROTEIN-METHIONINE-SULFOXIDE REDUCTASE HEME-BINDING SUBUNIT MSRQ"/>
    <property type="match status" value="1"/>
</dbReference>
<feature type="transmembrane region" description="Helical" evidence="7">
    <location>
        <begin position="82"/>
        <end position="106"/>
    </location>
</feature>
<evidence type="ECO:0000313" key="9">
    <source>
        <dbReference type="EMBL" id="SPH23871.1"/>
    </source>
</evidence>
<dbReference type="OrthoDB" id="9788328at2"/>
<evidence type="ECO:0000313" key="10">
    <source>
        <dbReference type="Proteomes" id="UP000244924"/>
    </source>
</evidence>
<evidence type="ECO:0000256" key="5">
    <source>
        <dbReference type="ARBA" id="ARBA00023004"/>
    </source>
</evidence>
<keyword evidence="7" id="KW-0249">Electron transport</keyword>
<comment type="subcellular location">
    <subcellularLocation>
        <location evidence="7">Cell membrane</location>
        <topology evidence="7">Multi-pass membrane protein</topology>
    </subcellularLocation>
    <subcellularLocation>
        <location evidence="1">Membrane</location>
        <topology evidence="1">Multi-pass membrane protein</topology>
    </subcellularLocation>
</comment>
<name>A0A2R8BKQ5_9RHOB</name>
<keyword evidence="3 7" id="KW-0812">Transmembrane</keyword>
<keyword evidence="4 7" id="KW-1133">Transmembrane helix</keyword>
<keyword evidence="7" id="KW-0285">Flavoprotein</keyword>
<dbReference type="AlphaFoldDB" id="A0A2R8BKQ5"/>
<feature type="transmembrane region" description="Helical" evidence="7">
    <location>
        <begin position="178"/>
        <end position="195"/>
    </location>
</feature>
<dbReference type="GO" id="GO:0005886">
    <property type="term" value="C:plasma membrane"/>
    <property type="evidence" value="ECO:0007669"/>
    <property type="project" value="UniProtKB-SubCell"/>
</dbReference>
<keyword evidence="5 7" id="KW-0408">Iron</keyword>
<dbReference type="GO" id="GO:0016679">
    <property type="term" value="F:oxidoreductase activity, acting on diphenols and related substances as donors"/>
    <property type="evidence" value="ECO:0007669"/>
    <property type="project" value="TreeGrafter"/>
</dbReference>
<evidence type="ECO:0000256" key="4">
    <source>
        <dbReference type="ARBA" id="ARBA00022989"/>
    </source>
</evidence>